<gene>
    <name evidence="1" type="ORF">D5R40_00555</name>
</gene>
<dbReference type="EMBL" id="RCBY01000002">
    <property type="protein sequence ID" value="RQH57502.1"/>
    <property type="molecule type" value="Genomic_DNA"/>
</dbReference>
<reference evidence="1 2" key="1">
    <citation type="journal article" date="2018" name="ACS Chem. Biol.">
        <title>Ketoreductase domain dysfunction expands chemodiversity: malyngamide biosynthesis in the cyanobacterium Okeania hirsuta.</title>
        <authorList>
            <person name="Moss N.A."/>
            <person name="Leao T."/>
            <person name="Rankin M."/>
            <person name="McCullough T.M."/>
            <person name="Qu P."/>
            <person name="Korobeynikov A."/>
            <person name="Smith J.L."/>
            <person name="Gerwick L."/>
            <person name="Gerwick W.H."/>
        </authorList>
    </citation>
    <scope>NUCLEOTIDE SEQUENCE [LARGE SCALE GENOMIC DNA]</scope>
    <source>
        <strain evidence="1 2">PAB10Feb10-1</strain>
    </source>
</reference>
<dbReference type="RefSeq" id="WP_124146171.1">
    <property type="nucleotide sequence ID" value="NZ_CAWOKI010000144.1"/>
</dbReference>
<organism evidence="1 2">
    <name type="scientific">Okeania hirsuta</name>
    <dbReference type="NCBI Taxonomy" id="1458930"/>
    <lineage>
        <taxon>Bacteria</taxon>
        <taxon>Bacillati</taxon>
        <taxon>Cyanobacteriota</taxon>
        <taxon>Cyanophyceae</taxon>
        <taxon>Oscillatoriophycideae</taxon>
        <taxon>Oscillatoriales</taxon>
        <taxon>Microcoleaceae</taxon>
        <taxon>Okeania</taxon>
    </lineage>
</organism>
<dbReference type="Proteomes" id="UP000269154">
    <property type="component" value="Unassembled WGS sequence"/>
</dbReference>
<evidence type="ECO:0000313" key="1">
    <source>
        <dbReference type="EMBL" id="RQH57502.1"/>
    </source>
</evidence>
<sequence>MWEKFWLAVAVTLSLHIFAGIDLSDIKLPFTSLSPVVKADSEIPDTLFVEKNFPSSNLTNIKILINR</sequence>
<protein>
    <submittedName>
        <fullName evidence="1">Uncharacterized protein</fullName>
    </submittedName>
</protein>
<name>A0A3N6NK76_9CYAN</name>
<proteinExistence type="predicted"/>
<accession>A0A3N6NK76</accession>
<evidence type="ECO:0000313" key="2">
    <source>
        <dbReference type="Proteomes" id="UP000269154"/>
    </source>
</evidence>
<dbReference type="AlphaFoldDB" id="A0A3N6NK76"/>
<keyword evidence="2" id="KW-1185">Reference proteome</keyword>
<comment type="caution">
    <text evidence="1">The sequence shown here is derived from an EMBL/GenBank/DDBJ whole genome shotgun (WGS) entry which is preliminary data.</text>
</comment>
<dbReference type="OrthoDB" id="9924439at2"/>